<dbReference type="OrthoDB" id="2242710at2"/>
<dbReference type="AlphaFoldDB" id="A0A514Z8W5"/>
<dbReference type="CDD" id="cd04301">
    <property type="entry name" value="NAT_SF"/>
    <property type="match status" value="1"/>
</dbReference>
<dbReference type="EMBL" id="CP041356">
    <property type="protein sequence ID" value="QDK71028.1"/>
    <property type="molecule type" value="Genomic_DNA"/>
</dbReference>
<gene>
    <name evidence="2" type="ORF">FLP15_07490</name>
</gene>
<dbReference type="GO" id="GO:0016747">
    <property type="term" value="F:acyltransferase activity, transferring groups other than amino-acyl groups"/>
    <property type="evidence" value="ECO:0007669"/>
    <property type="project" value="InterPro"/>
</dbReference>
<keyword evidence="2" id="KW-0808">Transferase</keyword>
<dbReference type="SUPFAM" id="SSF55729">
    <property type="entry name" value="Acyl-CoA N-acyltransferases (Nat)"/>
    <property type="match status" value="1"/>
</dbReference>
<dbReference type="InterPro" id="IPR000182">
    <property type="entry name" value="GNAT_dom"/>
</dbReference>
<dbReference type="KEGG" id="lack:FLP15_07490"/>
<dbReference type="Pfam" id="PF13673">
    <property type="entry name" value="Acetyltransf_10"/>
    <property type="match status" value="1"/>
</dbReference>
<name>A0A514Z8W5_9LACT</name>
<evidence type="ECO:0000313" key="2">
    <source>
        <dbReference type="EMBL" id="QDK71028.1"/>
    </source>
</evidence>
<dbReference type="Gene3D" id="3.40.630.30">
    <property type="match status" value="1"/>
</dbReference>
<dbReference type="PROSITE" id="PS51186">
    <property type="entry name" value="GNAT"/>
    <property type="match status" value="1"/>
</dbReference>
<reference evidence="2 3" key="1">
    <citation type="submission" date="2019-07" db="EMBL/GenBank/DDBJ databases">
        <title>Genome sequencing of KACC 19320.</title>
        <authorList>
            <person name="Heo J."/>
            <person name="Kim S.-J."/>
            <person name="Kim J.-S."/>
            <person name="Hong S.-B."/>
            <person name="Kwon S.-W."/>
        </authorList>
    </citation>
    <scope>NUCLEOTIDE SEQUENCE [LARGE SCALE GENOMIC DNA]</scope>
    <source>
        <strain evidence="2 3">KACC 19320</strain>
    </source>
</reference>
<dbReference type="InterPro" id="IPR016181">
    <property type="entry name" value="Acyl_CoA_acyltransferase"/>
</dbReference>
<dbReference type="Proteomes" id="UP000315128">
    <property type="component" value="Chromosome"/>
</dbReference>
<keyword evidence="3" id="KW-1185">Reference proteome</keyword>
<feature type="domain" description="N-acetyltransferase" evidence="1">
    <location>
        <begin position="1"/>
        <end position="115"/>
    </location>
</feature>
<proteinExistence type="predicted"/>
<protein>
    <submittedName>
        <fullName evidence="2">GNAT family N-acetyltransferase</fullName>
    </submittedName>
</protein>
<evidence type="ECO:0000259" key="1">
    <source>
        <dbReference type="PROSITE" id="PS51186"/>
    </source>
</evidence>
<dbReference type="RefSeq" id="WP_142766598.1">
    <property type="nucleotide sequence ID" value="NZ_CP041356.1"/>
</dbReference>
<accession>A0A514Z8W5</accession>
<evidence type="ECO:0000313" key="3">
    <source>
        <dbReference type="Proteomes" id="UP000315128"/>
    </source>
</evidence>
<organism evidence="2 3">
    <name type="scientific">Lactococcus protaetiae</name>
    <dbReference type="NCBI Taxonomy" id="2592653"/>
    <lineage>
        <taxon>Bacteria</taxon>
        <taxon>Bacillati</taxon>
        <taxon>Bacillota</taxon>
        <taxon>Bacilli</taxon>
        <taxon>Lactobacillales</taxon>
        <taxon>Streptococcaceae</taxon>
        <taxon>Lactococcus</taxon>
    </lineage>
</organism>
<sequence>MKIYDENLDYEVENIFFGAFENGELIGTVNYFEKTSKTAQLCAFAVTAERQKSGIGRQLIQVLFADLRAQKFEKCIVEARGTAVGFYEKMGFVLTSSAFKNERLGHEDFMMAIDL</sequence>